<dbReference type="InterPro" id="IPR001789">
    <property type="entry name" value="Sig_transdc_resp-reg_receiver"/>
</dbReference>
<dbReference type="InterPro" id="IPR046947">
    <property type="entry name" value="LytR-like"/>
</dbReference>
<gene>
    <name evidence="4" type="ORF">MUN86_12600</name>
</gene>
<dbReference type="Gene3D" id="2.40.50.1020">
    <property type="entry name" value="LytTr DNA-binding domain"/>
    <property type="match status" value="1"/>
</dbReference>
<keyword evidence="4" id="KW-0238">DNA-binding</keyword>
<evidence type="ECO:0000256" key="1">
    <source>
        <dbReference type="PROSITE-ProRule" id="PRU00169"/>
    </source>
</evidence>
<dbReference type="SMART" id="SM00448">
    <property type="entry name" value="REC"/>
    <property type="match status" value="1"/>
</dbReference>
<feature type="domain" description="Response regulatory" evidence="2">
    <location>
        <begin position="9"/>
        <end position="122"/>
    </location>
</feature>
<accession>A0ABY4G0W9</accession>
<dbReference type="PROSITE" id="PS50110">
    <property type="entry name" value="RESPONSE_REGULATORY"/>
    <property type="match status" value="1"/>
</dbReference>
<dbReference type="Proteomes" id="UP000830401">
    <property type="component" value="Chromosome"/>
</dbReference>
<dbReference type="RefSeq" id="WP_245118246.1">
    <property type="nucleotide sequence ID" value="NZ_CP095061.1"/>
</dbReference>
<reference evidence="4" key="1">
    <citation type="submission" date="2022-04" db="EMBL/GenBank/DDBJ databases">
        <title>Hymenobacter sp. isolated from the air.</title>
        <authorList>
            <person name="Won M."/>
            <person name="Lee C.-M."/>
            <person name="Woen H.-Y."/>
            <person name="Kwon S.-W."/>
        </authorList>
    </citation>
    <scope>NUCLEOTIDE SEQUENCE</scope>
    <source>
        <strain evidence="4">5420S-77</strain>
    </source>
</reference>
<evidence type="ECO:0000313" key="5">
    <source>
        <dbReference type="Proteomes" id="UP000830401"/>
    </source>
</evidence>
<protein>
    <submittedName>
        <fullName evidence="4">LytTR family DNA-binding domain-containing protein</fullName>
    </submittedName>
</protein>
<dbReference type="InterPro" id="IPR007492">
    <property type="entry name" value="LytTR_DNA-bd_dom"/>
</dbReference>
<dbReference type="PANTHER" id="PTHR37299">
    <property type="entry name" value="TRANSCRIPTIONAL REGULATOR-RELATED"/>
    <property type="match status" value="1"/>
</dbReference>
<proteinExistence type="predicted"/>
<organism evidence="4 5">
    <name type="scientific">Hymenobacter volaticus</name>
    <dbReference type="NCBI Taxonomy" id="2932254"/>
    <lineage>
        <taxon>Bacteria</taxon>
        <taxon>Pseudomonadati</taxon>
        <taxon>Bacteroidota</taxon>
        <taxon>Cytophagia</taxon>
        <taxon>Cytophagales</taxon>
        <taxon>Hymenobacteraceae</taxon>
        <taxon>Hymenobacter</taxon>
    </lineage>
</organism>
<keyword evidence="1" id="KW-0597">Phosphoprotein</keyword>
<feature type="domain" description="HTH LytTR-type" evidence="3">
    <location>
        <begin position="148"/>
        <end position="246"/>
    </location>
</feature>
<dbReference type="Gene3D" id="3.40.50.2300">
    <property type="match status" value="1"/>
</dbReference>
<sequence length="247" mass="27773">MPTTPSRLTCVIIDDNEMNRLTLEHFVELTDSLTLMASFSGSIEALAFLKSNPSVDVLLLDIEMPHLSGLDLVKILPQPQPEVILVTSHRDFAVEAFALRVADYLVKPVEYARFVQAMSLAADRRAASKAPPSEPSAEAQVPAQGSVLFVKVNNKLVRLNFDEVLYIEAMSTYSVIVTLTQKHIVYASLKALEQRLPFAHFRRVHRSYVVNTHRISFIEDNMLVLGPYEVPVGKSYQEEFFRSLPNL</sequence>
<dbReference type="PROSITE" id="PS50930">
    <property type="entry name" value="HTH_LYTTR"/>
    <property type="match status" value="1"/>
</dbReference>
<name>A0ABY4G0W9_9BACT</name>
<dbReference type="Pfam" id="PF00072">
    <property type="entry name" value="Response_reg"/>
    <property type="match status" value="1"/>
</dbReference>
<dbReference type="SMART" id="SM00850">
    <property type="entry name" value="LytTR"/>
    <property type="match status" value="1"/>
</dbReference>
<evidence type="ECO:0000259" key="3">
    <source>
        <dbReference type="PROSITE" id="PS50930"/>
    </source>
</evidence>
<evidence type="ECO:0000259" key="2">
    <source>
        <dbReference type="PROSITE" id="PS50110"/>
    </source>
</evidence>
<dbReference type="GO" id="GO:0003677">
    <property type="term" value="F:DNA binding"/>
    <property type="evidence" value="ECO:0007669"/>
    <property type="project" value="UniProtKB-KW"/>
</dbReference>
<dbReference type="SUPFAM" id="SSF52172">
    <property type="entry name" value="CheY-like"/>
    <property type="match status" value="1"/>
</dbReference>
<dbReference type="PANTHER" id="PTHR37299:SF1">
    <property type="entry name" value="STAGE 0 SPORULATION PROTEIN A HOMOLOG"/>
    <property type="match status" value="1"/>
</dbReference>
<dbReference type="InterPro" id="IPR011006">
    <property type="entry name" value="CheY-like_superfamily"/>
</dbReference>
<feature type="modified residue" description="4-aspartylphosphate" evidence="1">
    <location>
        <position position="61"/>
    </location>
</feature>
<dbReference type="EMBL" id="CP095061">
    <property type="protein sequence ID" value="UOQ64430.1"/>
    <property type="molecule type" value="Genomic_DNA"/>
</dbReference>
<dbReference type="Pfam" id="PF04397">
    <property type="entry name" value="LytTR"/>
    <property type="match status" value="1"/>
</dbReference>
<evidence type="ECO:0000313" key="4">
    <source>
        <dbReference type="EMBL" id="UOQ64430.1"/>
    </source>
</evidence>
<keyword evidence="5" id="KW-1185">Reference proteome</keyword>